<evidence type="ECO:0000256" key="7">
    <source>
        <dbReference type="RuleBase" id="RU365068"/>
    </source>
</evidence>
<keyword evidence="2 7" id="KW-0378">Hydrolase</keyword>
<evidence type="ECO:0000259" key="10">
    <source>
        <dbReference type="PROSITE" id="PS51194"/>
    </source>
</evidence>
<dbReference type="AlphaFoldDB" id="A0A1Y1I0P0"/>
<evidence type="ECO:0000256" key="4">
    <source>
        <dbReference type="ARBA" id="ARBA00022840"/>
    </source>
</evidence>
<dbReference type="Gene3D" id="3.40.50.300">
    <property type="entry name" value="P-loop containing nucleotide triphosphate hydrolases"/>
    <property type="match status" value="2"/>
</dbReference>
<dbReference type="OrthoDB" id="10259640at2759"/>
<feature type="region of interest" description="Disordered" evidence="8">
    <location>
        <begin position="718"/>
        <end position="738"/>
    </location>
</feature>
<dbReference type="InterPro" id="IPR000629">
    <property type="entry name" value="RNA-helicase_DEAD-box_CS"/>
</dbReference>
<keyword evidence="4 7" id="KW-0067">ATP-binding</keyword>
<feature type="compositionally biased region" description="Gly residues" evidence="8">
    <location>
        <begin position="829"/>
        <end position="840"/>
    </location>
</feature>
<evidence type="ECO:0000256" key="5">
    <source>
        <dbReference type="ARBA" id="ARBA00022884"/>
    </source>
</evidence>
<dbReference type="SMART" id="SM01178">
    <property type="entry name" value="DUF4217"/>
    <property type="match status" value="1"/>
</dbReference>
<evidence type="ECO:0000256" key="2">
    <source>
        <dbReference type="ARBA" id="ARBA00022801"/>
    </source>
</evidence>
<dbReference type="Pfam" id="PF13959">
    <property type="entry name" value="CTE_SPB4"/>
    <property type="match status" value="1"/>
</dbReference>
<comment type="domain">
    <text evidence="7">The Q motif is unique to and characteristic of the DEAD box family of RNA helicases and controls ATP binding and hydrolysis.</text>
</comment>
<accession>A0A1Y1I0P0</accession>
<dbReference type="PROSITE" id="PS51192">
    <property type="entry name" value="HELICASE_ATP_BIND_1"/>
    <property type="match status" value="1"/>
</dbReference>
<feature type="region of interest" description="Disordered" evidence="8">
    <location>
        <begin position="770"/>
        <end position="900"/>
    </location>
</feature>
<dbReference type="InterPro" id="IPR014001">
    <property type="entry name" value="Helicase_ATP-bd"/>
</dbReference>
<dbReference type="PROSITE" id="PS51194">
    <property type="entry name" value="HELICASE_CTER"/>
    <property type="match status" value="1"/>
</dbReference>
<dbReference type="GO" id="GO:0006364">
    <property type="term" value="P:rRNA processing"/>
    <property type="evidence" value="ECO:0000318"/>
    <property type="project" value="GO_Central"/>
</dbReference>
<evidence type="ECO:0000256" key="8">
    <source>
        <dbReference type="SAM" id="MobiDB-lite"/>
    </source>
</evidence>
<dbReference type="SMART" id="SM00490">
    <property type="entry name" value="HELICc"/>
    <property type="match status" value="1"/>
</dbReference>
<dbReference type="PROSITE" id="PS00039">
    <property type="entry name" value="DEAD_ATP_HELICASE"/>
    <property type="match status" value="1"/>
</dbReference>
<dbReference type="GO" id="GO:0005524">
    <property type="term" value="F:ATP binding"/>
    <property type="evidence" value="ECO:0007669"/>
    <property type="project" value="UniProtKB-UniRule"/>
</dbReference>
<dbReference type="CDD" id="cd18787">
    <property type="entry name" value="SF2_C_DEAD"/>
    <property type="match status" value="1"/>
</dbReference>
<evidence type="ECO:0000256" key="3">
    <source>
        <dbReference type="ARBA" id="ARBA00022806"/>
    </source>
</evidence>
<keyword evidence="1 7" id="KW-0547">Nucleotide-binding</keyword>
<dbReference type="GO" id="GO:0016887">
    <property type="term" value="F:ATP hydrolysis activity"/>
    <property type="evidence" value="ECO:0007669"/>
    <property type="project" value="RHEA"/>
</dbReference>
<dbReference type="GO" id="GO:0003723">
    <property type="term" value="F:RNA binding"/>
    <property type="evidence" value="ECO:0007669"/>
    <property type="project" value="UniProtKB-UniRule"/>
</dbReference>
<feature type="region of interest" description="Disordered" evidence="8">
    <location>
        <begin position="1"/>
        <end position="20"/>
    </location>
</feature>
<dbReference type="Proteomes" id="UP000054558">
    <property type="component" value="Unassembled WGS sequence"/>
</dbReference>
<dbReference type="InterPro" id="IPR001650">
    <property type="entry name" value="Helicase_C-like"/>
</dbReference>
<feature type="region of interest" description="Disordered" evidence="8">
    <location>
        <begin position="669"/>
        <end position="690"/>
    </location>
</feature>
<dbReference type="InterPro" id="IPR027417">
    <property type="entry name" value="P-loop_NTPase"/>
</dbReference>
<feature type="compositionally biased region" description="Basic residues" evidence="8">
    <location>
        <begin position="7"/>
        <end position="17"/>
    </location>
</feature>
<feature type="compositionally biased region" description="Gly residues" evidence="8">
    <location>
        <begin position="795"/>
        <end position="809"/>
    </location>
</feature>
<feature type="region of interest" description="Disordered" evidence="8">
    <location>
        <begin position="523"/>
        <end position="621"/>
    </location>
</feature>
<dbReference type="InterPro" id="IPR025313">
    <property type="entry name" value="SPB4-like_CTE"/>
</dbReference>
<gene>
    <name evidence="12" type="ORF">KFL_001210050</name>
</gene>
<comment type="similarity">
    <text evidence="7">Belongs to the DEAD box helicase family.</text>
</comment>
<feature type="short sequence motif" description="Q motif" evidence="6">
    <location>
        <begin position="74"/>
        <end position="102"/>
    </location>
</feature>
<dbReference type="EMBL" id="DF237070">
    <property type="protein sequence ID" value="GAQ82711.1"/>
    <property type="molecule type" value="Genomic_DNA"/>
</dbReference>
<feature type="compositionally biased region" description="Basic residues" evidence="8">
    <location>
        <begin position="770"/>
        <end position="779"/>
    </location>
</feature>
<feature type="compositionally biased region" description="Low complexity" evidence="8">
    <location>
        <begin position="810"/>
        <end position="819"/>
    </location>
</feature>
<dbReference type="GO" id="GO:0005634">
    <property type="term" value="C:nucleus"/>
    <property type="evidence" value="ECO:0000318"/>
    <property type="project" value="GO_Central"/>
</dbReference>
<feature type="compositionally biased region" description="Basic and acidic residues" evidence="8">
    <location>
        <begin position="780"/>
        <end position="790"/>
    </location>
</feature>
<keyword evidence="3 7" id="KW-0347">Helicase</keyword>
<feature type="compositionally biased region" description="Basic and acidic residues" evidence="8">
    <location>
        <begin position="722"/>
        <end position="734"/>
    </location>
</feature>
<dbReference type="OMA" id="LYRERWC"/>
<dbReference type="InterPro" id="IPR014014">
    <property type="entry name" value="RNA_helicase_DEAD_Q_motif"/>
</dbReference>
<feature type="domain" description="Helicase ATP-binding" evidence="9">
    <location>
        <begin position="105"/>
        <end position="280"/>
    </location>
</feature>
<proteinExistence type="inferred from homology"/>
<comment type="function">
    <text evidence="7">RNA helicase.</text>
</comment>
<feature type="region of interest" description="Disordered" evidence="8">
    <location>
        <begin position="35"/>
        <end position="66"/>
    </location>
</feature>
<keyword evidence="13" id="KW-1185">Reference proteome</keyword>
<dbReference type="GO" id="GO:0003724">
    <property type="term" value="F:RNA helicase activity"/>
    <property type="evidence" value="ECO:0007669"/>
    <property type="project" value="UniProtKB-EC"/>
</dbReference>
<feature type="compositionally biased region" description="Basic and acidic residues" evidence="8">
    <location>
        <begin position="569"/>
        <end position="596"/>
    </location>
</feature>
<evidence type="ECO:0000313" key="13">
    <source>
        <dbReference type="Proteomes" id="UP000054558"/>
    </source>
</evidence>
<feature type="domain" description="DEAD-box RNA helicase Q" evidence="11">
    <location>
        <begin position="74"/>
        <end position="102"/>
    </location>
</feature>
<sequence>MAVKGKGAAKKFHHRRPKQLDRDLEEIAFLEATIKAGAPPSGSNPLASNPLKDGQKASQASEGASELQPYAGVRAFDELPISERTKKGLKEAKYVSMTAIQRAAIPHALAGRDVLGAAKTGSGKTLAFLVPTLEKLYRLRWGPMDGVGALVISPTRELALQIFSTLKTAGKHHNLSAGLLIGGHSVEQEKERINSLNILVCTPGRLLQHMDETPNFDCSQLQVLVLDEADRILDMGFSACVNAILRFLPKTGRQTFLYSATQTKSVRDLARLSLKHPEYLSVHAEASAATPLKLHQTAIMCPLEEKLDMLWSFIKTHLNTKTIVFLSTCKQVKFVYEAFKHLRPGVPLKALHGKMKQAKRMLVFQEFCDSKAAVLFATDIAARGLDFPSVDWVVQVDCPPDAAEYIHRVGRTARYTSAGRSLLFLLPSEQAMVQQLRDAKVPVKVIKANPTKIQSTSSNLAGVLSQDPELKYTAQRAFVSYLRSVNLQPNKEVFDVTRLPITEFAASLGLPNAPRIRFRKKGAAKEEGLGLSPKVNPEENGGGEENGSEENEDDGKAGGVNKPGMSGRRIAENGRGDVDDDVTKLRTNEKGGKETASEGATESGGLVGEANGDTAKEAKKRSKMERLFGRKNADVLSDAYQKLRASDDDEAADISGDEAGDLLRVKRKNHGLDGEDGESSKGALVKTASKKKRMKIDPGAAGNNRLLYDEEGNTLDPLAALSRDRDESGVDNRQRTMNLTAAERFKKLREEMKVKDAEDKRLEKERLRALRLQKKRKEKVRSGDAEREENAAGAQLGGAENGGEEGGYGSESDGAAGSESDGDQRSDGSEGGVAGIGEGEVGLSESDGEGDYGDEEAGGTSDADEDVKEDCGTGKGKRKLGLHMNPAGTPSKKVRRREAEDLSLADQEALALKLLSSRR</sequence>
<dbReference type="STRING" id="105231.A0A1Y1I0P0"/>
<dbReference type="SUPFAM" id="SSF52540">
    <property type="entry name" value="P-loop containing nucleoside triphosphate hydrolases"/>
    <property type="match status" value="1"/>
</dbReference>
<dbReference type="CDD" id="cd17941">
    <property type="entry name" value="DEADc_DDX10"/>
    <property type="match status" value="1"/>
</dbReference>
<comment type="catalytic activity">
    <reaction evidence="7">
        <text>ATP + H2O = ADP + phosphate + H(+)</text>
        <dbReference type="Rhea" id="RHEA:13065"/>
        <dbReference type="ChEBI" id="CHEBI:15377"/>
        <dbReference type="ChEBI" id="CHEBI:15378"/>
        <dbReference type="ChEBI" id="CHEBI:30616"/>
        <dbReference type="ChEBI" id="CHEBI:43474"/>
        <dbReference type="ChEBI" id="CHEBI:456216"/>
        <dbReference type="EC" id="3.6.4.13"/>
    </reaction>
</comment>
<evidence type="ECO:0000259" key="11">
    <source>
        <dbReference type="PROSITE" id="PS51195"/>
    </source>
</evidence>
<dbReference type="Pfam" id="PF00270">
    <property type="entry name" value="DEAD"/>
    <property type="match status" value="1"/>
</dbReference>
<feature type="domain" description="Helicase C-terminal" evidence="10">
    <location>
        <begin position="306"/>
        <end position="461"/>
    </location>
</feature>
<dbReference type="Pfam" id="PF00271">
    <property type="entry name" value="Helicase_C"/>
    <property type="match status" value="1"/>
</dbReference>
<reference evidence="12 13" key="1">
    <citation type="journal article" date="2014" name="Nat. Commun.">
        <title>Klebsormidium flaccidum genome reveals primary factors for plant terrestrial adaptation.</title>
        <authorList>
            <person name="Hori K."/>
            <person name="Maruyama F."/>
            <person name="Fujisawa T."/>
            <person name="Togashi T."/>
            <person name="Yamamoto N."/>
            <person name="Seo M."/>
            <person name="Sato S."/>
            <person name="Yamada T."/>
            <person name="Mori H."/>
            <person name="Tajima N."/>
            <person name="Moriyama T."/>
            <person name="Ikeuchi M."/>
            <person name="Watanabe M."/>
            <person name="Wada H."/>
            <person name="Kobayashi K."/>
            <person name="Saito M."/>
            <person name="Masuda T."/>
            <person name="Sasaki-Sekimoto Y."/>
            <person name="Mashiguchi K."/>
            <person name="Awai K."/>
            <person name="Shimojima M."/>
            <person name="Masuda S."/>
            <person name="Iwai M."/>
            <person name="Nobusawa T."/>
            <person name="Narise T."/>
            <person name="Kondo S."/>
            <person name="Saito H."/>
            <person name="Sato R."/>
            <person name="Murakawa M."/>
            <person name="Ihara Y."/>
            <person name="Oshima-Yamada Y."/>
            <person name="Ohtaka K."/>
            <person name="Satoh M."/>
            <person name="Sonobe K."/>
            <person name="Ishii M."/>
            <person name="Ohtani R."/>
            <person name="Kanamori-Sato M."/>
            <person name="Honoki R."/>
            <person name="Miyazaki D."/>
            <person name="Mochizuki H."/>
            <person name="Umetsu J."/>
            <person name="Higashi K."/>
            <person name="Shibata D."/>
            <person name="Kamiya Y."/>
            <person name="Sato N."/>
            <person name="Nakamura Y."/>
            <person name="Tabata S."/>
            <person name="Ida S."/>
            <person name="Kurokawa K."/>
            <person name="Ohta H."/>
        </authorList>
    </citation>
    <scope>NUCLEOTIDE SEQUENCE [LARGE SCALE GENOMIC DNA]</scope>
    <source>
        <strain evidence="12 13">NIES-2285</strain>
    </source>
</reference>
<evidence type="ECO:0000256" key="1">
    <source>
        <dbReference type="ARBA" id="ARBA00022741"/>
    </source>
</evidence>
<dbReference type="EC" id="3.6.4.13" evidence="7"/>
<dbReference type="InterPro" id="IPR011545">
    <property type="entry name" value="DEAD/DEAH_box_helicase_dom"/>
</dbReference>
<name>A0A1Y1I0P0_KLENI</name>
<dbReference type="PANTHER" id="PTHR24031">
    <property type="entry name" value="RNA HELICASE"/>
    <property type="match status" value="1"/>
</dbReference>
<dbReference type="SMART" id="SM00487">
    <property type="entry name" value="DEXDc"/>
    <property type="match status" value="1"/>
</dbReference>
<keyword evidence="5 7" id="KW-0694">RNA-binding</keyword>
<evidence type="ECO:0000259" key="9">
    <source>
        <dbReference type="PROSITE" id="PS51192"/>
    </source>
</evidence>
<dbReference type="PROSITE" id="PS51195">
    <property type="entry name" value="Q_MOTIF"/>
    <property type="match status" value="1"/>
</dbReference>
<feature type="compositionally biased region" description="Acidic residues" evidence="8">
    <location>
        <begin position="846"/>
        <end position="868"/>
    </location>
</feature>
<evidence type="ECO:0000256" key="6">
    <source>
        <dbReference type="PROSITE-ProRule" id="PRU00552"/>
    </source>
</evidence>
<evidence type="ECO:0000313" key="12">
    <source>
        <dbReference type="EMBL" id="GAQ82711.1"/>
    </source>
</evidence>
<organism evidence="12 13">
    <name type="scientific">Klebsormidium nitens</name>
    <name type="common">Green alga</name>
    <name type="synonym">Ulothrix nitens</name>
    <dbReference type="NCBI Taxonomy" id="105231"/>
    <lineage>
        <taxon>Eukaryota</taxon>
        <taxon>Viridiplantae</taxon>
        <taxon>Streptophyta</taxon>
        <taxon>Klebsormidiophyceae</taxon>
        <taxon>Klebsormidiales</taxon>
        <taxon>Klebsormidiaceae</taxon>
        <taxon>Klebsormidium</taxon>
    </lineage>
</organism>
<protein>
    <recommendedName>
        <fullName evidence="7">ATP-dependent RNA helicase</fullName>
        <ecNumber evidence="7">3.6.4.13</ecNumber>
    </recommendedName>
</protein>